<evidence type="ECO:0000256" key="2">
    <source>
        <dbReference type="ARBA" id="ARBA00022692"/>
    </source>
</evidence>
<keyword evidence="3 6" id="KW-1133">Transmembrane helix</keyword>
<feature type="domain" description="Rhodopsin" evidence="7">
    <location>
        <begin position="35"/>
        <end position="274"/>
    </location>
</feature>
<dbReference type="InterPro" id="IPR052337">
    <property type="entry name" value="SAT4-like"/>
</dbReference>
<dbReference type="PANTHER" id="PTHR33048">
    <property type="entry name" value="PTH11-LIKE INTEGRAL MEMBRANE PROTEIN (AFU_ORTHOLOGUE AFUA_5G11245)"/>
    <property type="match status" value="1"/>
</dbReference>
<name>A0A9N9KMH8_9HELO</name>
<feature type="transmembrane region" description="Helical" evidence="6">
    <location>
        <begin position="179"/>
        <end position="199"/>
    </location>
</feature>
<accession>A0A9N9KMH8</accession>
<evidence type="ECO:0000256" key="5">
    <source>
        <dbReference type="ARBA" id="ARBA00038359"/>
    </source>
</evidence>
<evidence type="ECO:0000256" key="4">
    <source>
        <dbReference type="ARBA" id="ARBA00023136"/>
    </source>
</evidence>
<comment type="caution">
    <text evidence="8">The sequence shown here is derived from an EMBL/GenBank/DDBJ whole genome shotgun (WGS) entry which is preliminary data.</text>
</comment>
<dbReference type="EMBL" id="CAJVRL010000001">
    <property type="protein sequence ID" value="CAG8948675.1"/>
    <property type="molecule type" value="Genomic_DNA"/>
</dbReference>
<evidence type="ECO:0000313" key="8">
    <source>
        <dbReference type="EMBL" id="CAG8948675.1"/>
    </source>
</evidence>
<feature type="transmembrane region" description="Helical" evidence="6">
    <location>
        <begin position="20"/>
        <end position="39"/>
    </location>
</feature>
<comment type="subcellular location">
    <subcellularLocation>
        <location evidence="1">Membrane</location>
        <topology evidence="1">Multi-pass membrane protein</topology>
    </subcellularLocation>
</comment>
<dbReference type="Proteomes" id="UP000696280">
    <property type="component" value="Unassembled WGS sequence"/>
</dbReference>
<proteinExistence type="inferred from homology"/>
<dbReference type="AlphaFoldDB" id="A0A9N9KMH8"/>
<feature type="transmembrane region" description="Helical" evidence="6">
    <location>
        <begin position="211"/>
        <end position="230"/>
    </location>
</feature>
<comment type="similarity">
    <text evidence="5">Belongs to the SAT4 family.</text>
</comment>
<gene>
    <name evidence="8" type="ORF">HYFRA_00001795</name>
</gene>
<keyword evidence="9" id="KW-1185">Reference proteome</keyword>
<evidence type="ECO:0000259" key="7">
    <source>
        <dbReference type="Pfam" id="PF20684"/>
    </source>
</evidence>
<evidence type="ECO:0000256" key="1">
    <source>
        <dbReference type="ARBA" id="ARBA00004141"/>
    </source>
</evidence>
<organism evidence="8 9">
    <name type="scientific">Hymenoscyphus fraxineus</name>
    <dbReference type="NCBI Taxonomy" id="746836"/>
    <lineage>
        <taxon>Eukaryota</taxon>
        <taxon>Fungi</taxon>
        <taxon>Dikarya</taxon>
        <taxon>Ascomycota</taxon>
        <taxon>Pezizomycotina</taxon>
        <taxon>Leotiomycetes</taxon>
        <taxon>Helotiales</taxon>
        <taxon>Helotiaceae</taxon>
        <taxon>Hymenoscyphus</taxon>
    </lineage>
</organism>
<reference evidence="8" key="1">
    <citation type="submission" date="2021-07" db="EMBL/GenBank/DDBJ databases">
        <authorList>
            <person name="Durling M."/>
        </authorList>
    </citation>
    <scope>NUCLEOTIDE SEQUENCE</scope>
</reference>
<evidence type="ECO:0000256" key="3">
    <source>
        <dbReference type="ARBA" id="ARBA00022989"/>
    </source>
</evidence>
<protein>
    <recommendedName>
        <fullName evidence="7">Rhodopsin domain-containing protein</fullName>
    </recommendedName>
</protein>
<dbReference type="PANTHER" id="PTHR33048:SF47">
    <property type="entry name" value="INTEGRAL MEMBRANE PROTEIN-RELATED"/>
    <property type="match status" value="1"/>
</dbReference>
<feature type="transmembrane region" description="Helical" evidence="6">
    <location>
        <begin position="95"/>
        <end position="117"/>
    </location>
</feature>
<evidence type="ECO:0000313" key="9">
    <source>
        <dbReference type="Proteomes" id="UP000696280"/>
    </source>
</evidence>
<dbReference type="GO" id="GO:0016020">
    <property type="term" value="C:membrane"/>
    <property type="evidence" value="ECO:0007669"/>
    <property type="project" value="UniProtKB-SubCell"/>
</dbReference>
<keyword evidence="2 6" id="KW-0812">Transmembrane</keyword>
<feature type="transmembrane region" description="Helical" evidence="6">
    <location>
        <begin position="129"/>
        <end position="151"/>
    </location>
</feature>
<dbReference type="OrthoDB" id="5429740at2759"/>
<keyword evidence="4 6" id="KW-0472">Membrane</keyword>
<dbReference type="InterPro" id="IPR049326">
    <property type="entry name" value="Rhodopsin_dom_fungi"/>
</dbReference>
<feature type="transmembrane region" description="Helical" evidence="6">
    <location>
        <begin position="51"/>
        <end position="71"/>
    </location>
</feature>
<evidence type="ECO:0000256" key="6">
    <source>
        <dbReference type="SAM" id="Phobius"/>
    </source>
</evidence>
<dbReference type="Pfam" id="PF20684">
    <property type="entry name" value="Fung_rhodopsin"/>
    <property type="match status" value="1"/>
</dbReference>
<sequence length="364" mass="40261">MDSTKSPSGFSDDRAHSLYAVIWVPFPFVFSLMVARLYVRVKLNGLGPDDYLMFAAFFAFVGGMIVTMLYAKGGGCKHVFALEPSKVPGLLKYNFISQAFGITAPALGKVSVGFLMVRIMGPRDRWQRLLLYCSLAVYGVFSALIVIFTYAQCNPTSALWDGNPEAKCWNRKVFSDIAIAQSSVGSLMDFLLALLPISITKDLNMSRKKKIILCGLLGLGHVAGVFAVLKTIQLQRFSSKEDFTWETFDIFAWSIAETHLVIICGCIPTVRPLYDSFVSNKTIRSFRSSGSFWSSTDKSSKIQSSLAMDSYTTHRNRPEHTNSVIGGGNWVELQEGLVNDNKGNSISVLRTVNVEFGNVPNMSK</sequence>